<evidence type="ECO:0000313" key="3">
    <source>
        <dbReference type="Proteomes" id="UP000602510"/>
    </source>
</evidence>
<name>A0A833TL77_PHYIN</name>
<organism evidence="2 3">
    <name type="scientific">Phytophthora infestans</name>
    <name type="common">Potato late blight agent</name>
    <name type="synonym">Botrytis infestans</name>
    <dbReference type="NCBI Taxonomy" id="4787"/>
    <lineage>
        <taxon>Eukaryota</taxon>
        <taxon>Sar</taxon>
        <taxon>Stramenopiles</taxon>
        <taxon>Oomycota</taxon>
        <taxon>Peronosporomycetes</taxon>
        <taxon>Peronosporales</taxon>
        <taxon>Peronosporaceae</taxon>
        <taxon>Phytophthora</taxon>
    </lineage>
</organism>
<protein>
    <submittedName>
        <fullName evidence="2">Uncharacterized protein</fullName>
    </submittedName>
</protein>
<dbReference type="EMBL" id="WSZM01000038">
    <property type="protein sequence ID" value="KAF4045869.1"/>
    <property type="molecule type" value="Genomic_DNA"/>
</dbReference>
<proteinExistence type="predicted"/>
<gene>
    <name evidence="2" type="ORF">GN244_ATG01701</name>
</gene>
<dbReference type="AlphaFoldDB" id="A0A833TL77"/>
<sequence length="131" mass="14941">MPKAQKIQSLDDISNALTDLYVFAEERFDHHTCRLVSSAREVAEELRSFGQWSPQDIGTPTSWFERLLADYRMATESESRRGTMSRSETNKQLSRQEPDLQSVFYIIQSERVASLARNSVSTDSGFPADKC</sequence>
<evidence type="ECO:0000313" key="2">
    <source>
        <dbReference type="EMBL" id="KAF4045869.1"/>
    </source>
</evidence>
<feature type="region of interest" description="Disordered" evidence="1">
    <location>
        <begin position="75"/>
        <end position="96"/>
    </location>
</feature>
<accession>A0A833TL77</accession>
<keyword evidence="3" id="KW-1185">Reference proteome</keyword>
<reference evidence="2" key="1">
    <citation type="submission" date="2020-04" db="EMBL/GenBank/DDBJ databases">
        <title>Hybrid Assembly of Korean Phytophthora infestans isolates.</title>
        <authorList>
            <person name="Prokchorchik M."/>
            <person name="Lee Y."/>
            <person name="Seo J."/>
            <person name="Cho J.-H."/>
            <person name="Park Y.-E."/>
            <person name="Jang D.-C."/>
            <person name="Im J.-S."/>
            <person name="Choi J.-G."/>
            <person name="Park H.-J."/>
            <person name="Lee G.-B."/>
            <person name="Lee Y.-G."/>
            <person name="Hong S.-Y."/>
            <person name="Cho K."/>
            <person name="Sohn K.H."/>
        </authorList>
    </citation>
    <scope>NUCLEOTIDE SEQUENCE</scope>
    <source>
        <strain evidence="2">KR_1_A1</strain>
    </source>
</reference>
<dbReference type="Proteomes" id="UP000602510">
    <property type="component" value="Unassembled WGS sequence"/>
</dbReference>
<comment type="caution">
    <text evidence="2">The sequence shown here is derived from an EMBL/GenBank/DDBJ whole genome shotgun (WGS) entry which is preliminary data.</text>
</comment>
<feature type="compositionally biased region" description="Polar residues" evidence="1">
    <location>
        <begin position="82"/>
        <end position="95"/>
    </location>
</feature>
<evidence type="ECO:0000256" key="1">
    <source>
        <dbReference type="SAM" id="MobiDB-lite"/>
    </source>
</evidence>